<dbReference type="Pfam" id="PF14160">
    <property type="entry name" value="FAM110_C"/>
    <property type="match status" value="1"/>
</dbReference>
<comment type="similarity">
    <text evidence="1">Belongs to the FAM110 family.</text>
</comment>
<dbReference type="InterPro" id="IPR025741">
    <property type="entry name" value="FAM110_C"/>
</dbReference>
<evidence type="ECO:0000256" key="2">
    <source>
        <dbReference type="SAM" id="MobiDB-lite"/>
    </source>
</evidence>
<evidence type="ECO:0000259" key="3">
    <source>
        <dbReference type="Pfam" id="PF14160"/>
    </source>
</evidence>
<evidence type="ECO:0000256" key="1">
    <source>
        <dbReference type="ARBA" id="ARBA00010576"/>
    </source>
</evidence>
<dbReference type="AlphaFoldDB" id="A0A7R9GBD6"/>
<accession>A0A7R9GBD6</accession>
<feature type="region of interest" description="Disordered" evidence="2">
    <location>
        <begin position="244"/>
        <end position="283"/>
    </location>
</feature>
<feature type="region of interest" description="Disordered" evidence="2">
    <location>
        <begin position="310"/>
        <end position="361"/>
    </location>
</feature>
<dbReference type="EMBL" id="OA882587">
    <property type="protein sequence ID" value="CAD7276094.1"/>
    <property type="molecule type" value="Genomic_DNA"/>
</dbReference>
<dbReference type="OrthoDB" id="10028183at2759"/>
<feature type="compositionally biased region" description="Polar residues" evidence="2">
    <location>
        <begin position="265"/>
        <end position="283"/>
    </location>
</feature>
<reference evidence="4" key="1">
    <citation type="submission" date="2020-11" db="EMBL/GenBank/DDBJ databases">
        <authorList>
            <person name="Tran Van P."/>
        </authorList>
    </citation>
    <scope>NUCLEOTIDE SEQUENCE</scope>
</reference>
<feature type="region of interest" description="Disordered" evidence="2">
    <location>
        <begin position="166"/>
        <end position="228"/>
    </location>
</feature>
<dbReference type="Proteomes" id="UP000678499">
    <property type="component" value="Unassembled WGS sequence"/>
</dbReference>
<dbReference type="EMBL" id="CAJPEX010000550">
    <property type="protein sequence ID" value="CAG0916246.1"/>
    <property type="molecule type" value="Genomic_DNA"/>
</dbReference>
<keyword evidence="5" id="KW-1185">Reference proteome</keyword>
<gene>
    <name evidence="4" type="ORF">NMOB1V02_LOCUS3872</name>
</gene>
<name>A0A7R9GBD6_9CRUS</name>
<sequence length="514" mass="55060">MDVCRARVMGGEAAGGGRPAAVASLGRKLGARTAFAIFQQHGDHHDNDDDDDDSHHHRRRKSAVELLAASKHCYVKSKAVLDSKQELKNSQHLYVKTDIPPSFGLLLKSASFRNPAPPPPTSSSLLSTPNPSVDVVASKVVVKQEETTTARFVHHPNFRYIARTESAVPKQSAPPLPPKSPVCSKQPQQMLLPAPLLSSSTSLSSPPPLPPKKGAPTPPPRPLKPPFSVEGKLRELISECDDIGIENNTDDDKPPTPPPRRTCGGNVTMTSATLTTARSPATSDYISGSPSFCLDQMSNFDTTGDFVAQEDEEEAGNVRQQRNPSSATTEDTNVMRKRFSSSSQSDSDGGMRRRVEQDAELLPRPATIVRSKSDISHRYSRGCGGGDADFRMGPPQEHLGRRHVTPGEAEQFFNQLGLHSQGVPIHLTLSDHSSPVFFDSISDTTGSCSRASPSDPCGGDGGGMCGAVRRPPLPGGGGGAVVGPNGQHADCSIVEKNARIIKWLFQCRRAQTAV</sequence>
<feature type="compositionally biased region" description="Polar residues" evidence="2">
    <location>
        <begin position="318"/>
        <end position="332"/>
    </location>
</feature>
<dbReference type="InterPro" id="IPR025740">
    <property type="entry name" value="FAM110"/>
</dbReference>
<dbReference type="PANTHER" id="PTHR14758:SF1">
    <property type="entry name" value="CENTROSOME-ASSOCIATED FAM110 C-TERMINAL DOMAIN-CONTAINING PROTEIN"/>
    <property type="match status" value="1"/>
</dbReference>
<dbReference type="PANTHER" id="PTHR14758">
    <property type="entry name" value="AGAP005440-PA"/>
    <property type="match status" value="1"/>
</dbReference>
<feature type="compositionally biased region" description="Low complexity" evidence="2">
    <location>
        <begin position="191"/>
        <end position="204"/>
    </location>
</feature>
<feature type="compositionally biased region" description="Pro residues" evidence="2">
    <location>
        <begin position="205"/>
        <end position="225"/>
    </location>
</feature>
<feature type="domain" description="Centrosome-associated FAM110 C-terminal" evidence="3">
    <location>
        <begin position="407"/>
        <end position="510"/>
    </location>
</feature>
<protein>
    <recommendedName>
        <fullName evidence="3">Centrosome-associated FAM110 C-terminal domain-containing protein</fullName>
    </recommendedName>
</protein>
<proteinExistence type="inferred from homology"/>
<organism evidence="4">
    <name type="scientific">Notodromas monacha</name>
    <dbReference type="NCBI Taxonomy" id="399045"/>
    <lineage>
        <taxon>Eukaryota</taxon>
        <taxon>Metazoa</taxon>
        <taxon>Ecdysozoa</taxon>
        <taxon>Arthropoda</taxon>
        <taxon>Crustacea</taxon>
        <taxon>Oligostraca</taxon>
        <taxon>Ostracoda</taxon>
        <taxon>Podocopa</taxon>
        <taxon>Podocopida</taxon>
        <taxon>Cypridocopina</taxon>
        <taxon>Cypridoidea</taxon>
        <taxon>Cyprididae</taxon>
        <taxon>Notodromas</taxon>
    </lineage>
</organism>
<evidence type="ECO:0000313" key="4">
    <source>
        <dbReference type="EMBL" id="CAD7276094.1"/>
    </source>
</evidence>
<evidence type="ECO:0000313" key="5">
    <source>
        <dbReference type="Proteomes" id="UP000678499"/>
    </source>
</evidence>